<dbReference type="Pfam" id="PF14529">
    <property type="entry name" value="Exo_endo_phos_2"/>
    <property type="match status" value="1"/>
</dbReference>
<comment type="caution">
    <text evidence="2">The sequence shown here is derived from an EMBL/GenBank/DDBJ whole genome shotgun (WGS) entry which is preliminary data.</text>
</comment>
<proteinExistence type="predicted"/>
<dbReference type="InterPro" id="IPR005135">
    <property type="entry name" value="Endo/exonuclease/phosphatase"/>
</dbReference>
<evidence type="ECO:0000313" key="2">
    <source>
        <dbReference type="EMBL" id="KAJ3662754.1"/>
    </source>
</evidence>
<feature type="domain" description="Endonuclease/exonuclease/phosphatase" evidence="1">
    <location>
        <begin position="109"/>
        <end position="220"/>
    </location>
</feature>
<accession>A0AA38MP06</accession>
<dbReference type="SUPFAM" id="SSF56219">
    <property type="entry name" value="DNase I-like"/>
    <property type="match status" value="1"/>
</dbReference>
<dbReference type="InterPro" id="IPR036691">
    <property type="entry name" value="Endo/exonu/phosph_ase_sf"/>
</dbReference>
<organism evidence="2 3">
    <name type="scientific">Zophobas morio</name>
    <dbReference type="NCBI Taxonomy" id="2755281"/>
    <lineage>
        <taxon>Eukaryota</taxon>
        <taxon>Metazoa</taxon>
        <taxon>Ecdysozoa</taxon>
        <taxon>Arthropoda</taxon>
        <taxon>Hexapoda</taxon>
        <taxon>Insecta</taxon>
        <taxon>Pterygota</taxon>
        <taxon>Neoptera</taxon>
        <taxon>Endopterygota</taxon>
        <taxon>Coleoptera</taxon>
        <taxon>Polyphaga</taxon>
        <taxon>Cucujiformia</taxon>
        <taxon>Tenebrionidae</taxon>
        <taxon>Zophobas</taxon>
    </lineage>
</organism>
<dbReference type="GO" id="GO:0031012">
    <property type="term" value="C:extracellular matrix"/>
    <property type="evidence" value="ECO:0007669"/>
    <property type="project" value="TreeGrafter"/>
</dbReference>
<dbReference type="GO" id="GO:0007508">
    <property type="term" value="P:larval heart development"/>
    <property type="evidence" value="ECO:0007669"/>
    <property type="project" value="TreeGrafter"/>
</dbReference>
<dbReference type="AlphaFoldDB" id="A0AA38MP06"/>
<name>A0AA38MP06_9CUCU</name>
<dbReference type="GO" id="GO:0003824">
    <property type="term" value="F:catalytic activity"/>
    <property type="evidence" value="ECO:0007669"/>
    <property type="project" value="InterPro"/>
</dbReference>
<dbReference type="GO" id="GO:0061343">
    <property type="term" value="P:cell adhesion involved in heart morphogenesis"/>
    <property type="evidence" value="ECO:0007669"/>
    <property type="project" value="TreeGrafter"/>
</dbReference>
<evidence type="ECO:0000313" key="3">
    <source>
        <dbReference type="Proteomes" id="UP001168821"/>
    </source>
</evidence>
<dbReference type="PANTHER" id="PTHR33395">
    <property type="entry name" value="TRANSCRIPTASE, PUTATIVE-RELATED-RELATED"/>
    <property type="match status" value="1"/>
</dbReference>
<dbReference type="Gene3D" id="3.60.10.10">
    <property type="entry name" value="Endonuclease/exonuclease/phosphatase"/>
    <property type="match status" value="1"/>
</dbReference>
<evidence type="ECO:0000259" key="1">
    <source>
        <dbReference type="Pfam" id="PF14529"/>
    </source>
</evidence>
<protein>
    <recommendedName>
        <fullName evidence="1">Endonuclease/exonuclease/phosphatase domain-containing protein</fullName>
    </recommendedName>
</protein>
<dbReference type="Proteomes" id="UP001168821">
    <property type="component" value="Unassembled WGS sequence"/>
</dbReference>
<dbReference type="PANTHER" id="PTHR33395:SF22">
    <property type="entry name" value="REVERSE TRANSCRIPTASE DOMAIN-CONTAINING PROTEIN"/>
    <property type="match status" value="1"/>
</dbReference>
<gene>
    <name evidence="2" type="ORF">Zmor_007084</name>
</gene>
<reference evidence="2" key="1">
    <citation type="journal article" date="2023" name="G3 (Bethesda)">
        <title>Whole genome assemblies of Zophobas morio and Tenebrio molitor.</title>
        <authorList>
            <person name="Kaur S."/>
            <person name="Stinson S.A."/>
            <person name="diCenzo G.C."/>
        </authorList>
    </citation>
    <scope>NUCLEOTIDE SEQUENCE</scope>
    <source>
        <strain evidence="2">QUZm001</strain>
    </source>
</reference>
<keyword evidence="3" id="KW-1185">Reference proteome</keyword>
<dbReference type="EMBL" id="JALNTZ010000002">
    <property type="protein sequence ID" value="KAJ3662754.1"/>
    <property type="molecule type" value="Genomic_DNA"/>
</dbReference>
<sequence>MTSSIAYTNMASLIAKYDNLITFVRNVQASFLLVSETWLDPDVPDALLLLDGFISLDNIASVGEVVVSVYVADHILSKYSVSIINYNTENIESLFLQVTDKILTFVLGCIYGPPLLSIERRQIAFSALSKLASNNSTVFIFGDFDLPDINWSLEISHKYSVPSQLLLDLLLSHHLIQLVDQPTRSRAGQQPSTLVLILTSDDDLLANLEYLDPVGNADHVVLKVNIQIGTFRRKRAVSTVTDYKSINEDLKKLG</sequence>